<feature type="compositionally biased region" description="Low complexity" evidence="1">
    <location>
        <begin position="1"/>
        <end position="13"/>
    </location>
</feature>
<dbReference type="AlphaFoldDB" id="A0AAX6ECB4"/>
<keyword evidence="4" id="KW-1185">Reference proteome</keyword>
<feature type="region of interest" description="Disordered" evidence="1">
    <location>
        <begin position="45"/>
        <end position="75"/>
    </location>
</feature>
<evidence type="ECO:0000256" key="1">
    <source>
        <dbReference type="SAM" id="MobiDB-lite"/>
    </source>
</evidence>
<evidence type="ECO:0000313" key="3">
    <source>
        <dbReference type="EMBL" id="KAJ6811046.1"/>
    </source>
</evidence>
<accession>A0AAX6ECB4</accession>
<dbReference type="EMBL" id="JANAVB010031820">
    <property type="protein sequence ID" value="KAJ6811046.1"/>
    <property type="molecule type" value="Genomic_DNA"/>
</dbReference>
<comment type="caution">
    <text evidence="2">The sequence shown here is derived from an EMBL/GenBank/DDBJ whole genome shotgun (WGS) entry which is preliminary data.</text>
</comment>
<evidence type="ECO:0000313" key="2">
    <source>
        <dbReference type="EMBL" id="KAJ6801581.1"/>
    </source>
</evidence>
<gene>
    <name evidence="3" type="ORF">M6B38_154705</name>
    <name evidence="2" type="ORF">M6B38_196770</name>
</gene>
<evidence type="ECO:0000313" key="4">
    <source>
        <dbReference type="Proteomes" id="UP001140949"/>
    </source>
</evidence>
<dbReference type="Proteomes" id="UP001140949">
    <property type="component" value="Unassembled WGS sequence"/>
</dbReference>
<feature type="compositionally biased region" description="Basic and acidic residues" evidence="1">
    <location>
        <begin position="56"/>
        <end position="66"/>
    </location>
</feature>
<protein>
    <submittedName>
        <fullName evidence="2">Basic proline-rich protein-like</fullName>
    </submittedName>
</protein>
<reference evidence="2" key="2">
    <citation type="submission" date="2023-04" db="EMBL/GenBank/DDBJ databases">
        <authorList>
            <person name="Bruccoleri R.E."/>
            <person name="Oakeley E.J."/>
            <person name="Faust A.-M."/>
            <person name="Dessus-Babus S."/>
            <person name="Altorfer M."/>
            <person name="Burckhardt D."/>
            <person name="Oertli M."/>
            <person name="Naumann U."/>
            <person name="Petersen F."/>
            <person name="Wong J."/>
        </authorList>
    </citation>
    <scope>NUCLEOTIDE SEQUENCE</scope>
    <source>
        <strain evidence="2">GSM-AAB239-AS_SAM_17_03QT</strain>
        <tissue evidence="2">Leaf</tissue>
    </source>
</reference>
<proteinExistence type="predicted"/>
<name>A0AAX6ECB4_IRIPA</name>
<feature type="region of interest" description="Disordered" evidence="1">
    <location>
        <begin position="1"/>
        <end position="22"/>
    </location>
</feature>
<reference evidence="2" key="1">
    <citation type="journal article" date="2023" name="GigaByte">
        <title>Genome assembly of the bearded iris, Iris pallida Lam.</title>
        <authorList>
            <person name="Bruccoleri R.E."/>
            <person name="Oakeley E.J."/>
            <person name="Faust A.M.E."/>
            <person name="Altorfer M."/>
            <person name="Dessus-Babus S."/>
            <person name="Burckhardt D."/>
            <person name="Oertli M."/>
            <person name="Naumann U."/>
            <person name="Petersen F."/>
            <person name="Wong J."/>
        </authorList>
    </citation>
    <scope>NUCLEOTIDE SEQUENCE</scope>
    <source>
        <strain evidence="2">GSM-AAB239-AS_SAM_17_03QT</strain>
    </source>
</reference>
<organism evidence="2 4">
    <name type="scientific">Iris pallida</name>
    <name type="common">Sweet iris</name>
    <dbReference type="NCBI Taxonomy" id="29817"/>
    <lineage>
        <taxon>Eukaryota</taxon>
        <taxon>Viridiplantae</taxon>
        <taxon>Streptophyta</taxon>
        <taxon>Embryophyta</taxon>
        <taxon>Tracheophyta</taxon>
        <taxon>Spermatophyta</taxon>
        <taxon>Magnoliopsida</taxon>
        <taxon>Liliopsida</taxon>
        <taxon>Asparagales</taxon>
        <taxon>Iridaceae</taxon>
        <taxon>Iridoideae</taxon>
        <taxon>Irideae</taxon>
        <taxon>Iris</taxon>
    </lineage>
</organism>
<dbReference type="EMBL" id="JANAVB010037819">
    <property type="protein sequence ID" value="KAJ6801581.1"/>
    <property type="molecule type" value="Genomic_DNA"/>
</dbReference>
<sequence length="82" mass="8574">MGSHGSRSAADAVVARRDASAGVEDGHRRRFRSWGLTATTTWRRGVGVGVGSGPEWPRRLGGRGDGELSTGARGDTGVVALW</sequence>